<dbReference type="SUPFAM" id="SSF46785">
    <property type="entry name" value="Winged helix' DNA-binding domain"/>
    <property type="match status" value="1"/>
</dbReference>
<comment type="caution">
    <text evidence="2">The sequence shown here is derived from an EMBL/GenBank/DDBJ whole genome shotgun (WGS) entry which is preliminary data.</text>
</comment>
<protein>
    <submittedName>
        <fullName evidence="2">Helix-turn-helix domain-containing protein</fullName>
    </submittedName>
</protein>
<dbReference type="PROSITE" id="PS51077">
    <property type="entry name" value="HTH_ICLR"/>
    <property type="match status" value="1"/>
</dbReference>
<evidence type="ECO:0000313" key="3">
    <source>
        <dbReference type="Proteomes" id="UP000675554"/>
    </source>
</evidence>
<dbReference type="InterPro" id="IPR005471">
    <property type="entry name" value="Tscrpt_reg_IclR_N"/>
</dbReference>
<keyword evidence="3" id="KW-1185">Reference proteome</keyword>
<dbReference type="AlphaFoldDB" id="A0A8T4J612"/>
<evidence type="ECO:0000259" key="1">
    <source>
        <dbReference type="PROSITE" id="PS51077"/>
    </source>
</evidence>
<name>A0A8T4J612_9ACTN</name>
<dbReference type="Gene3D" id="1.10.10.10">
    <property type="entry name" value="Winged helix-like DNA-binding domain superfamily/Winged helix DNA-binding domain"/>
    <property type="match status" value="1"/>
</dbReference>
<reference evidence="2" key="1">
    <citation type="submission" date="2021-04" db="EMBL/GenBank/DDBJ databases">
        <title>Sequencing of actinobacteria type strains.</title>
        <authorList>
            <person name="Nguyen G.-S."/>
            <person name="Wentzel A."/>
        </authorList>
    </citation>
    <scope>NUCLEOTIDE SEQUENCE</scope>
    <source>
        <strain evidence="2">DSM 42095</strain>
    </source>
</reference>
<proteinExistence type="predicted"/>
<dbReference type="Pfam" id="PF09339">
    <property type="entry name" value="HTH_IclR"/>
    <property type="match status" value="1"/>
</dbReference>
<organism evidence="2 3">
    <name type="scientific">Streptomyces daliensis</name>
    <dbReference type="NCBI Taxonomy" id="299421"/>
    <lineage>
        <taxon>Bacteria</taxon>
        <taxon>Bacillati</taxon>
        <taxon>Actinomycetota</taxon>
        <taxon>Actinomycetes</taxon>
        <taxon>Kitasatosporales</taxon>
        <taxon>Streptomycetaceae</taxon>
        <taxon>Streptomyces</taxon>
    </lineage>
</organism>
<accession>A0A8T4J612</accession>
<dbReference type="EMBL" id="JAGSMN010000821">
    <property type="protein sequence ID" value="MBR7677074.1"/>
    <property type="molecule type" value="Genomic_DNA"/>
</dbReference>
<dbReference type="GO" id="GO:0006355">
    <property type="term" value="P:regulation of DNA-templated transcription"/>
    <property type="evidence" value="ECO:0007669"/>
    <property type="project" value="InterPro"/>
</dbReference>
<gene>
    <name evidence="2" type="ORF">KDA82_29560</name>
</gene>
<dbReference type="Proteomes" id="UP000675554">
    <property type="component" value="Unassembled WGS sequence"/>
</dbReference>
<dbReference type="InterPro" id="IPR036388">
    <property type="entry name" value="WH-like_DNA-bd_sf"/>
</dbReference>
<feature type="non-terminal residue" evidence="2">
    <location>
        <position position="63"/>
    </location>
</feature>
<dbReference type="GO" id="GO:0003677">
    <property type="term" value="F:DNA binding"/>
    <property type="evidence" value="ECO:0007669"/>
    <property type="project" value="InterPro"/>
</dbReference>
<evidence type="ECO:0000313" key="2">
    <source>
        <dbReference type="EMBL" id="MBR7677074.1"/>
    </source>
</evidence>
<dbReference type="InterPro" id="IPR036390">
    <property type="entry name" value="WH_DNA-bd_sf"/>
</dbReference>
<feature type="domain" description="HTH iclR-type" evidence="1">
    <location>
        <begin position="1"/>
        <end position="62"/>
    </location>
</feature>
<sequence length="63" mass="6942">MRTVQRAIDVLGLFSDQRPALSLKEIVSGSGLPKTTVLRLLQTLRVNGLLWLDEHGRYIAGPA</sequence>